<dbReference type="InterPro" id="IPR011650">
    <property type="entry name" value="Peptidase_M20_dimer"/>
</dbReference>
<dbReference type="EMBL" id="AMRL01000013">
    <property type="protein sequence ID" value="EKE75082.1"/>
    <property type="molecule type" value="Genomic_DNA"/>
</dbReference>
<evidence type="ECO:0000259" key="3">
    <source>
        <dbReference type="Pfam" id="PF07687"/>
    </source>
</evidence>
<dbReference type="STRING" id="1207063.P24_11295"/>
<feature type="binding site" evidence="2">
    <location>
        <position position="104"/>
    </location>
    <ligand>
        <name>Mn(2+)</name>
        <dbReference type="ChEBI" id="CHEBI:29035"/>
        <label>2</label>
    </ligand>
</feature>
<dbReference type="PANTHER" id="PTHR11014:SF63">
    <property type="entry name" value="METALLOPEPTIDASE, PUTATIVE (AFU_ORTHOLOGUE AFUA_6G09600)-RELATED"/>
    <property type="match status" value="1"/>
</dbReference>
<feature type="binding site" evidence="2">
    <location>
        <position position="361"/>
    </location>
    <ligand>
        <name>Mn(2+)</name>
        <dbReference type="ChEBI" id="CHEBI:29035"/>
        <label>2</label>
    </ligand>
</feature>
<dbReference type="SUPFAM" id="SSF53187">
    <property type="entry name" value="Zn-dependent exopeptidases"/>
    <property type="match status" value="1"/>
</dbReference>
<sequence length="391" mass="42475">MPIINRIADFQDEMTAWRHHIHTHPETAFEEHKTSAFVAEKLESFGIEVHRGLAGTGIVGKLTGGNGSGRAIGLRADMDALDVHEKNDFDHKSQHEGKMHACGHDGHTTMLLGAAKYLSETKNFDGTVYFIFQPAEENEGGGRVMVEDGLFEKFPVEQVYGMHNWPGLDVGKMAVRTGPMMASFDIFEITVKGKGAHGAMPHMGVDSVVTASQIVNALQTIASRNTHPLDAVVVSVTQIHGGDAYNVLPDEVVLRGTTRSFRPEVQDSIEPAMRRIVDGICQTMGATATVKYERRYPPTINTAAETEIAARVAAQVVGDGNVHDDLMPSMGSEDFAFMLQQKPGSYVWIGNGSTEGGCMLHNPHYDFNDGVLPIGASYWAKLVETTLGKAA</sequence>
<evidence type="ECO:0000256" key="2">
    <source>
        <dbReference type="PIRSR" id="PIRSR005962-1"/>
    </source>
</evidence>
<feature type="binding site" evidence="2">
    <location>
        <position position="102"/>
    </location>
    <ligand>
        <name>Mn(2+)</name>
        <dbReference type="ChEBI" id="CHEBI:29035"/>
        <label>2</label>
    </ligand>
</feature>
<dbReference type="NCBIfam" id="TIGR01891">
    <property type="entry name" value="amidohydrolases"/>
    <property type="match status" value="1"/>
</dbReference>
<keyword evidence="5" id="KW-1185">Reference proteome</keyword>
<evidence type="ECO:0000256" key="1">
    <source>
        <dbReference type="ARBA" id="ARBA00022801"/>
    </source>
</evidence>
<comment type="cofactor">
    <cofactor evidence="2">
        <name>Mn(2+)</name>
        <dbReference type="ChEBI" id="CHEBI:29035"/>
    </cofactor>
    <text evidence="2">The Mn(2+) ion enhances activity.</text>
</comment>
<keyword evidence="1 4" id="KW-0378">Hydrolase</keyword>
<gene>
    <name evidence="4" type="ORF">P24_11295</name>
</gene>
<dbReference type="GO" id="GO:0019877">
    <property type="term" value="P:diaminopimelate biosynthetic process"/>
    <property type="evidence" value="ECO:0007669"/>
    <property type="project" value="UniProtKB-ARBA"/>
</dbReference>
<dbReference type="Gene3D" id="3.30.70.360">
    <property type="match status" value="1"/>
</dbReference>
<dbReference type="Gene3D" id="3.40.630.10">
    <property type="entry name" value="Zn peptidases"/>
    <property type="match status" value="1"/>
</dbReference>
<dbReference type="GO" id="GO:0050118">
    <property type="term" value="F:N-acetyldiaminopimelate deacetylase activity"/>
    <property type="evidence" value="ECO:0007669"/>
    <property type="project" value="UniProtKB-ARBA"/>
</dbReference>
<dbReference type="Proteomes" id="UP000006746">
    <property type="component" value="Unassembled WGS sequence"/>
</dbReference>
<dbReference type="InterPro" id="IPR017439">
    <property type="entry name" value="Amidohydrolase"/>
</dbReference>
<proteinExistence type="predicted"/>
<dbReference type="FunFam" id="3.30.70.360:FF:000001">
    <property type="entry name" value="N-acetyldiaminopimelate deacetylase"/>
    <property type="match status" value="1"/>
</dbReference>
<dbReference type="PIRSF" id="PIRSF005962">
    <property type="entry name" value="Pept_M20D_amidohydro"/>
    <property type="match status" value="1"/>
</dbReference>
<evidence type="ECO:0000313" key="4">
    <source>
        <dbReference type="EMBL" id="EKE75082.1"/>
    </source>
</evidence>
<feature type="domain" description="Peptidase M20 dimerisation" evidence="3">
    <location>
        <begin position="187"/>
        <end position="274"/>
    </location>
</feature>
<feature type="binding site" evidence="2">
    <location>
        <position position="137"/>
    </location>
    <ligand>
        <name>Mn(2+)</name>
        <dbReference type="ChEBI" id="CHEBI:29035"/>
        <label>2</label>
    </ligand>
</feature>
<dbReference type="InterPro" id="IPR036264">
    <property type="entry name" value="Bact_exopeptidase_dim_dom"/>
</dbReference>
<evidence type="ECO:0000313" key="5">
    <source>
        <dbReference type="Proteomes" id="UP000006746"/>
    </source>
</evidence>
<organism evidence="4 5">
    <name type="scientific">Oceanibaculum indicum P24</name>
    <dbReference type="NCBI Taxonomy" id="1207063"/>
    <lineage>
        <taxon>Bacteria</taxon>
        <taxon>Pseudomonadati</taxon>
        <taxon>Pseudomonadota</taxon>
        <taxon>Alphaproteobacteria</taxon>
        <taxon>Rhodospirillales</taxon>
        <taxon>Oceanibaculaceae</taxon>
        <taxon>Oceanibaculum</taxon>
    </lineage>
</organism>
<name>K2JKW7_9PROT</name>
<dbReference type="GO" id="GO:0046872">
    <property type="term" value="F:metal ion binding"/>
    <property type="evidence" value="ECO:0007669"/>
    <property type="project" value="UniProtKB-KW"/>
</dbReference>
<dbReference type="AlphaFoldDB" id="K2JKW7"/>
<feature type="binding site" evidence="2">
    <location>
        <position position="163"/>
    </location>
    <ligand>
        <name>Mn(2+)</name>
        <dbReference type="ChEBI" id="CHEBI:29035"/>
        <label>2</label>
    </ligand>
</feature>
<protein>
    <submittedName>
        <fullName evidence="4">Hydrolase</fullName>
    </submittedName>
</protein>
<dbReference type="Pfam" id="PF01546">
    <property type="entry name" value="Peptidase_M20"/>
    <property type="match status" value="1"/>
</dbReference>
<dbReference type="RefSeq" id="WP_008944865.1">
    <property type="nucleotide sequence ID" value="NZ_AMRL01000013.1"/>
</dbReference>
<reference evidence="4 5" key="1">
    <citation type="journal article" date="2012" name="J. Bacteriol.">
        <title>Genome Sequence of Oceanibaculum indicum Type Strain P24.</title>
        <authorList>
            <person name="Lai Q."/>
            <person name="Shao Z."/>
        </authorList>
    </citation>
    <scope>NUCLEOTIDE SEQUENCE [LARGE SCALE GENOMIC DNA]</scope>
    <source>
        <strain evidence="4 5">P24</strain>
    </source>
</reference>
<dbReference type="CDD" id="cd05666">
    <property type="entry name" value="M20_Acy1-like"/>
    <property type="match status" value="1"/>
</dbReference>
<comment type="caution">
    <text evidence="4">The sequence shown here is derived from an EMBL/GenBank/DDBJ whole genome shotgun (WGS) entry which is preliminary data.</text>
</comment>
<dbReference type="InterPro" id="IPR002933">
    <property type="entry name" value="Peptidase_M20"/>
</dbReference>
<keyword evidence="2" id="KW-0464">Manganese</keyword>
<keyword evidence="2" id="KW-0479">Metal-binding</keyword>
<dbReference type="SUPFAM" id="SSF55031">
    <property type="entry name" value="Bacterial exopeptidase dimerisation domain"/>
    <property type="match status" value="1"/>
</dbReference>
<dbReference type="Pfam" id="PF07687">
    <property type="entry name" value="M20_dimer"/>
    <property type="match status" value="1"/>
</dbReference>
<dbReference type="eggNOG" id="COG1473">
    <property type="taxonomic scope" value="Bacteria"/>
</dbReference>
<accession>K2JKW7</accession>
<dbReference type="PANTHER" id="PTHR11014">
    <property type="entry name" value="PEPTIDASE M20 FAMILY MEMBER"/>
    <property type="match status" value="1"/>
</dbReference>